<keyword evidence="6" id="KW-0804">Transcription</keyword>
<dbReference type="GO" id="GO:0008270">
    <property type="term" value="F:zinc ion binding"/>
    <property type="evidence" value="ECO:0007669"/>
    <property type="project" value="UniProtKB-KW"/>
</dbReference>
<evidence type="ECO:0000256" key="4">
    <source>
        <dbReference type="ARBA" id="ARBA00022833"/>
    </source>
</evidence>
<dbReference type="InterPro" id="IPR000679">
    <property type="entry name" value="Znf_GATA"/>
</dbReference>
<dbReference type="Pfam" id="PF00320">
    <property type="entry name" value="GATA"/>
    <property type="match status" value="2"/>
</dbReference>
<dbReference type="PANTHER" id="PTHR10071">
    <property type="entry name" value="TRANSCRIPTION FACTOR GATA FAMILY MEMBER"/>
    <property type="match status" value="1"/>
</dbReference>
<dbReference type="OrthoDB" id="515401at2759"/>
<dbReference type="AlphaFoldDB" id="A0A8H7Q6A2"/>
<dbReference type="CDD" id="cd00202">
    <property type="entry name" value="ZnF_GATA"/>
    <property type="match status" value="2"/>
</dbReference>
<organism evidence="11 12">
    <name type="scientific">Umbelopsis vinacea</name>
    <dbReference type="NCBI Taxonomy" id="44442"/>
    <lineage>
        <taxon>Eukaryota</taxon>
        <taxon>Fungi</taxon>
        <taxon>Fungi incertae sedis</taxon>
        <taxon>Mucoromycota</taxon>
        <taxon>Mucoromycotina</taxon>
        <taxon>Umbelopsidomycetes</taxon>
        <taxon>Umbelopsidales</taxon>
        <taxon>Umbelopsidaceae</taxon>
        <taxon>Umbelopsis</taxon>
    </lineage>
</organism>
<keyword evidence="3 8" id="KW-0863">Zinc-finger</keyword>
<evidence type="ECO:0000256" key="2">
    <source>
        <dbReference type="ARBA" id="ARBA00022723"/>
    </source>
</evidence>
<keyword evidence="7" id="KW-0539">Nucleus</keyword>
<keyword evidence="2" id="KW-0479">Metal-binding</keyword>
<keyword evidence="4" id="KW-0862">Zinc</keyword>
<dbReference type="PRINTS" id="PR00619">
    <property type="entry name" value="GATAZNFINGER"/>
</dbReference>
<evidence type="ECO:0000259" key="10">
    <source>
        <dbReference type="PROSITE" id="PS50114"/>
    </source>
</evidence>
<comment type="caution">
    <text evidence="11">The sequence shown here is derived from an EMBL/GenBank/DDBJ whole genome shotgun (WGS) entry which is preliminary data.</text>
</comment>
<gene>
    <name evidence="11" type="ORF">INT44_002887</name>
</gene>
<accession>A0A8H7Q6A2</accession>
<evidence type="ECO:0000256" key="8">
    <source>
        <dbReference type="PROSITE-ProRule" id="PRU00094"/>
    </source>
</evidence>
<proteinExistence type="predicted"/>
<evidence type="ECO:0000313" key="11">
    <source>
        <dbReference type="EMBL" id="KAG2186663.1"/>
    </source>
</evidence>
<protein>
    <recommendedName>
        <fullName evidence="10">GATA-type domain-containing protein</fullName>
    </recommendedName>
</protein>
<feature type="region of interest" description="Disordered" evidence="9">
    <location>
        <begin position="49"/>
        <end position="72"/>
    </location>
</feature>
<evidence type="ECO:0000256" key="6">
    <source>
        <dbReference type="ARBA" id="ARBA00023163"/>
    </source>
</evidence>
<dbReference type="InterPro" id="IPR039355">
    <property type="entry name" value="Transcription_factor_GATA"/>
</dbReference>
<feature type="region of interest" description="Disordered" evidence="9">
    <location>
        <begin position="124"/>
        <end position="166"/>
    </location>
</feature>
<dbReference type="PANTHER" id="PTHR10071:SF335">
    <property type="entry name" value="IRON-SENSING TRANSCRIPTIONAL REPRESSOR-RELATED"/>
    <property type="match status" value="1"/>
</dbReference>
<feature type="domain" description="GATA-type" evidence="10">
    <location>
        <begin position="237"/>
        <end position="290"/>
    </location>
</feature>
<comment type="subcellular location">
    <subcellularLocation>
        <location evidence="1">Nucleus</location>
    </subcellularLocation>
</comment>
<evidence type="ECO:0000256" key="9">
    <source>
        <dbReference type="SAM" id="MobiDB-lite"/>
    </source>
</evidence>
<evidence type="ECO:0000256" key="1">
    <source>
        <dbReference type="ARBA" id="ARBA00004123"/>
    </source>
</evidence>
<feature type="compositionally biased region" description="Basic residues" evidence="9">
    <location>
        <begin position="278"/>
        <end position="292"/>
    </location>
</feature>
<dbReference type="GO" id="GO:0000122">
    <property type="term" value="P:negative regulation of transcription by RNA polymerase II"/>
    <property type="evidence" value="ECO:0007669"/>
    <property type="project" value="TreeGrafter"/>
</dbReference>
<dbReference type="PROSITE" id="PS00344">
    <property type="entry name" value="GATA_ZN_FINGER_1"/>
    <property type="match status" value="1"/>
</dbReference>
<dbReference type="EMBL" id="JAEPRA010000004">
    <property type="protein sequence ID" value="KAG2186663.1"/>
    <property type="molecule type" value="Genomic_DNA"/>
</dbReference>
<dbReference type="PROSITE" id="PS50114">
    <property type="entry name" value="GATA_ZN_FINGER_2"/>
    <property type="match status" value="2"/>
</dbReference>
<dbReference type="GO" id="GO:0045944">
    <property type="term" value="P:positive regulation of transcription by RNA polymerase II"/>
    <property type="evidence" value="ECO:0007669"/>
    <property type="project" value="TreeGrafter"/>
</dbReference>
<evidence type="ECO:0000256" key="7">
    <source>
        <dbReference type="ARBA" id="ARBA00023242"/>
    </source>
</evidence>
<evidence type="ECO:0000256" key="5">
    <source>
        <dbReference type="ARBA" id="ARBA00023015"/>
    </source>
</evidence>
<dbReference type="GO" id="GO:0000981">
    <property type="term" value="F:DNA-binding transcription factor activity, RNA polymerase II-specific"/>
    <property type="evidence" value="ECO:0007669"/>
    <property type="project" value="TreeGrafter"/>
</dbReference>
<evidence type="ECO:0000313" key="12">
    <source>
        <dbReference type="Proteomes" id="UP000612746"/>
    </source>
</evidence>
<dbReference type="SMART" id="SM00401">
    <property type="entry name" value="ZnF_GATA"/>
    <property type="match status" value="2"/>
</dbReference>
<feature type="domain" description="GATA-type" evidence="10">
    <location>
        <begin position="173"/>
        <end position="228"/>
    </location>
</feature>
<feature type="compositionally biased region" description="Low complexity" evidence="9">
    <location>
        <begin position="300"/>
        <end position="322"/>
    </location>
</feature>
<sequence>MSLYIMGNENIQASSIRSSDKYYLQASSMEEFQFGKQENIMDFLQSPGMMNQSMPSPTSSSASMGSPPAGASLDFPFSSNQLTIDPSSMMNAFMHQQQQDQDSFDQFVSYEDGSDMIKAEDLDDEDDCPMMTAPPSPQESPLLSESPSTPPPSMPTTPTTCSGGGLPLNHSRPARNISCYNCGVTKTPLWRRTPDRAHSLCNACGLYYKQYSTHRPLHIRHKPHSVSRTPPPPQDDDEPHVQCVNCMQTQTPLWRKNAQGQPVCNACGLYAKLHQKARPAAMRKTKIQRRRRDWAAEQMQRQQQYASASTASSPQPIAPASALTSSKELDGLEDGRFRELLSRMNRAQMEGFLGMLERRCTILKAVLGVTPETASDQPTPIASPSHHQ</sequence>
<dbReference type="SUPFAM" id="SSF57716">
    <property type="entry name" value="Glucocorticoid receptor-like (DNA-binding domain)"/>
    <property type="match status" value="2"/>
</dbReference>
<dbReference type="GO" id="GO:0000978">
    <property type="term" value="F:RNA polymerase II cis-regulatory region sequence-specific DNA binding"/>
    <property type="evidence" value="ECO:0007669"/>
    <property type="project" value="TreeGrafter"/>
</dbReference>
<reference evidence="11" key="1">
    <citation type="submission" date="2020-12" db="EMBL/GenBank/DDBJ databases">
        <title>Metabolic potential, ecology and presence of endohyphal bacteria is reflected in genomic diversity of Mucoromycotina.</title>
        <authorList>
            <person name="Muszewska A."/>
            <person name="Okrasinska A."/>
            <person name="Steczkiewicz K."/>
            <person name="Drgas O."/>
            <person name="Orlowska M."/>
            <person name="Perlinska-Lenart U."/>
            <person name="Aleksandrzak-Piekarczyk T."/>
            <person name="Szatraj K."/>
            <person name="Zielenkiewicz U."/>
            <person name="Pilsyk S."/>
            <person name="Malc E."/>
            <person name="Mieczkowski P."/>
            <person name="Kruszewska J.S."/>
            <person name="Biernat P."/>
            <person name="Pawlowska J."/>
        </authorList>
    </citation>
    <scope>NUCLEOTIDE SEQUENCE</scope>
    <source>
        <strain evidence="11">WA0000051536</strain>
    </source>
</reference>
<dbReference type="Gene3D" id="3.30.50.10">
    <property type="entry name" value="Erythroid Transcription Factor GATA-1, subunit A"/>
    <property type="match status" value="2"/>
</dbReference>
<feature type="region of interest" description="Disordered" evidence="9">
    <location>
        <begin position="278"/>
        <end position="329"/>
    </location>
</feature>
<feature type="compositionally biased region" description="Low complexity" evidence="9">
    <location>
        <begin position="53"/>
        <end position="72"/>
    </location>
</feature>
<dbReference type="InterPro" id="IPR013088">
    <property type="entry name" value="Znf_NHR/GATA"/>
</dbReference>
<keyword evidence="5" id="KW-0805">Transcription regulation</keyword>
<keyword evidence="12" id="KW-1185">Reference proteome</keyword>
<dbReference type="GO" id="GO:0005634">
    <property type="term" value="C:nucleus"/>
    <property type="evidence" value="ECO:0007669"/>
    <property type="project" value="UniProtKB-SubCell"/>
</dbReference>
<dbReference type="Proteomes" id="UP000612746">
    <property type="component" value="Unassembled WGS sequence"/>
</dbReference>
<name>A0A8H7Q6A2_9FUNG</name>
<evidence type="ECO:0000256" key="3">
    <source>
        <dbReference type="ARBA" id="ARBA00022771"/>
    </source>
</evidence>